<reference evidence="1 2" key="2">
    <citation type="journal article" date="2013" name="Plant Cell Physiol.">
        <title>Rice Annotation Project Database (RAP-DB): an integrative and interactive database for rice genomics.</title>
        <authorList>
            <person name="Sakai H."/>
            <person name="Lee S.S."/>
            <person name="Tanaka T."/>
            <person name="Numa H."/>
            <person name="Kim J."/>
            <person name="Kawahara Y."/>
            <person name="Wakimoto H."/>
            <person name="Yang C.C."/>
            <person name="Iwamoto M."/>
            <person name="Abe T."/>
            <person name="Yamada Y."/>
            <person name="Muto A."/>
            <person name="Inokuchi H."/>
            <person name="Ikemura T."/>
            <person name="Matsumoto T."/>
            <person name="Sasaki T."/>
            <person name="Itoh T."/>
        </authorList>
    </citation>
    <scope>NUCLEOTIDE SEQUENCE [LARGE SCALE GENOMIC DNA]</scope>
    <source>
        <strain evidence="2">cv. Nipponbare</strain>
    </source>
</reference>
<dbReference type="Proteomes" id="UP000059680">
    <property type="component" value="Chromosome 11"/>
</dbReference>
<dbReference type="InParanoid" id="A0A0P0Y2J4"/>
<reference evidence="2" key="1">
    <citation type="journal article" date="2005" name="Nature">
        <title>The map-based sequence of the rice genome.</title>
        <authorList>
            <consortium name="International rice genome sequencing project (IRGSP)"/>
            <person name="Matsumoto T."/>
            <person name="Wu J."/>
            <person name="Kanamori H."/>
            <person name="Katayose Y."/>
            <person name="Fujisawa M."/>
            <person name="Namiki N."/>
            <person name="Mizuno H."/>
            <person name="Yamamoto K."/>
            <person name="Antonio B.A."/>
            <person name="Baba T."/>
            <person name="Sakata K."/>
            <person name="Nagamura Y."/>
            <person name="Aoki H."/>
            <person name="Arikawa K."/>
            <person name="Arita K."/>
            <person name="Bito T."/>
            <person name="Chiden Y."/>
            <person name="Fujitsuka N."/>
            <person name="Fukunaka R."/>
            <person name="Hamada M."/>
            <person name="Harada C."/>
            <person name="Hayashi A."/>
            <person name="Hijishita S."/>
            <person name="Honda M."/>
            <person name="Hosokawa S."/>
            <person name="Ichikawa Y."/>
            <person name="Idonuma A."/>
            <person name="Iijima M."/>
            <person name="Ikeda M."/>
            <person name="Ikeno M."/>
            <person name="Ito K."/>
            <person name="Ito S."/>
            <person name="Ito T."/>
            <person name="Ito Y."/>
            <person name="Ito Y."/>
            <person name="Iwabuchi A."/>
            <person name="Kamiya K."/>
            <person name="Karasawa W."/>
            <person name="Kurita K."/>
            <person name="Katagiri S."/>
            <person name="Kikuta A."/>
            <person name="Kobayashi H."/>
            <person name="Kobayashi N."/>
            <person name="Machita K."/>
            <person name="Maehara T."/>
            <person name="Masukawa M."/>
            <person name="Mizubayashi T."/>
            <person name="Mukai Y."/>
            <person name="Nagasaki H."/>
            <person name="Nagata Y."/>
            <person name="Naito S."/>
            <person name="Nakashima M."/>
            <person name="Nakama Y."/>
            <person name="Nakamichi Y."/>
            <person name="Nakamura M."/>
            <person name="Meguro A."/>
            <person name="Negishi M."/>
            <person name="Ohta I."/>
            <person name="Ohta T."/>
            <person name="Okamoto M."/>
            <person name="Ono N."/>
            <person name="Saji S."/>
            <person name="Sakaguchi M."/>
            <person name="Sakai K."/>
            <person name="Shibata M."/>
            <person name="Shimokawa T."/>
            <person name="Song J."/>
            <person name="Takazaki Y."/>
            <person name="Terasawa K."/>
            <person name="Tsugane M."/>
            <person name="Tsuji K."/>
            <person name="Ueda S."/>
            <person name="Waki K."/>
            <person name="Yamagata H."/>
            <person name="Yamamoto M."/>
            <person name="Yamamoto S."/>
            <person name="Yamane H."/>
            <person name="Yoshiki S."/>
            <person name="Yoshihara R."/>
            <person name="Yukawa K."/>
            <person name="Zhong H."/>
            <person name="Yano M."/>
            <person name="Yuan Q."/>
            <person name="Ouyang S."/>
            <person name="Liu J."/>
            <person name="Jones K.M."/>
            <person name="Gansberger K."/>
            <person name="Moffat K."/>
            <person name="Hill J."/>
            <person name="Bera J."/>
            <person name="Fadrosh D."/>
            <person name="Jin S."/>
            <person name="Johri S."/>
            <person name="Kim M."/>
            <person name="Overton L."/>
            <person name="Reardon M."/>
            <person name="Tsitrin T."/>
            <person name="Vuong H."/>
            <person name="Weaver B."/>
            <person name="Ciecko A."/>
            <person name="Tallon L."/>
            <person name="Jackson J."/>
            <person name="Pai G."/>
            <person name="Aken S.V."/>
            <person name="Utterback T."/>
            <person name="Reidmuller S."/>
            <person name="Feldblyum T."/>
            <person name="Hsiao J."/>
            <person name="Zismann V."/>
            <person name="Iobst S."/>
            <person name="de Vazeille A.R."/>
            <person name="Buell C.R."/>
            <person name="Ying K."/>
            <person name="Li Y."/>
            <person name="Lu T."/>
            <person name="Huang Y."/>
            <person name="Zhao Q."/>
            <person name="Feng Q."/>
            <person name="Zhang L."/>
            <person name="Zhu J."/>
            <person name="Weng Q."/>
            <person name="Mu J."/>
            <person name="Lu Y."/>
            <person name="Fan D."/>
            <person name="Liu Y."/>
            <person name="Guan J."/>
            <person name="Zhang Y."/>
            <person name="Yu S."/>
            <person name="Liu X."/>
            <person name="Zhang Y."/>
            <person name="Hong G."/>
            <person name="Han B."/>
            <person name="Choisne N."/>
            <person name="Demange N."/>
            <person name="Orjeda G."/>
            <person name="Samain S."/>
            <person name="Cattolico L."/>
            <person name="Pelletier E."/>
            <person name="Couloux A."/>
            <person name="Segurens B."/>
            <person name="Wincker P."/>
            <person name="D'Hont A."/>
            <person name="Scarpelli C."/>
            <person name="Weissenbach J."/>
            <person name="Salanoubat M."/>
            <person name="Quetier F."/>
            <person name="Yu Y."/>
            <person name="Kim H.R."/>
            <person name="Rambo T."/>
            <person name="Currie J."/>
            <person name="Collura K."/>
            <person name="Luo M."/>
            <person name="Yang T."/>
            <person name="Ammiraju J.S.S."/>
            <person name="Engler F."/>
            <person name="Soderlund C."/>
            <person name="Wing R.A."/>
            <person name="Palmer L.E."/>
            <person name="de la Bastide M."/>
            <person name="Spiegel L."/>
            <person name="Nascimento L."/>
            <person name="Zutavern T."/>
            <person name="O'Shaughnessy A."/>
            <person name="Dike S."/>
            <person name="Dedhia N."/>
            <person name="Preston R."/>
            <person name="Balija V."/>
            <person name="McCombie W.R."/>
            <person name="Chow T."/>
            <person name="Chen H."/>
            <person name="Chung M."/>
            <person name="Chen C."/>
            <person name="Shaw J."/>
            <person name="Wu H."/>
            <person name="Hsiao K."/>
            <person name="Chao Y."/>
            <person name="Chu M."/>
            <person name="Cheng C."/>
            <person name="Hour A."/>
            <person name="Lee P."/>
            <person name="Lin S."/>
            <person name="Lin Y."/>
            <person name="Liou J."/>
            <person name="Liu S."/>
            <person name="Hsing Y."/>
            <person name="Raghuvanshi S."/>
            <person name="Mohanty A."/>
            <person name="Bharti A.K."/>
            <person name="Gaur A."/>
            <person name="Gupta V."/>
            <person name="Kumar D."/>
            <person name="Ravi V."/>
            <person name="Vij S."/>
            <person name="Kapur A."/>
            <person name="Khurana P."/>
            <person name="Khurana P."/>
            <person name="Khurana J.P."/>
            <person name="Tyagi A.K."/>
            <person name="Gaikwad K."/>
            <person name="Singh A."/>
            <person name="Dalal V."/>
            <person name="Srivastava S."/>
            <person name="Dixit A."/>
            <person name="Pal A.K."/>
            <person name="Ghazi I.A."/>
            <person name="Yadav M."/>
            <person name="Pandit A."/>
            <person name="Bhargava A."/>
            <person name="Sureshbabu K."/>
            <person name="Batra K."/>
            <person name="Sharma T.R."/>
            <person name="Mohapatra T."/>
            <person name="Singh N.K."/>
            <person name="Messing J."/>
            <person name="Nelson A.B."/>
            <person name="Fuks G."/>
            <person name="Kavchok S."/>
            <person name="Keizer G."/>
            <person name="Linton E."/>
            <person name="Llaca V."/>
            <person name="Song R."/>
            <person name="Tanyolac B."/>
            <person name="Young S."/>
            <person name="Ho-Il K."/>
            <person name="Hahn J.H."/>
            <person name="Sangsakoo G."/>
            <person name="Vanavichit A."/>
            <person name="de Mattos Luiz.A.T."/>
            <person name="Zimmer P.D."/>
            <person name="Malone G."/>
            <person name="Dellagostin O."/>
            <person name="de Oliveira A.C."/>
            <person name="Bevan M."/>
            <person name="Bancroft I."/>
            <person name="Minx P."/>
            <person name="Cordum H."/>
            <person name="Wilson R."/>
            <person name="Cheng Z."/>
            <person name="Jin W."/>
            <person name="Jiang J."/>
            <person name="Leong S.A."/>
            <person name="Iwama H."/>
            <person name="Gojobori T."/>
            <person name="Itoh T."/>
            <person name="Niimura Y."/>
            <person name="Fujii Y."/>
            <person name="Habara T."/>
            <person name="Sakai H."/>
            <person name="Sato Y."/>
            <person name="Wilson G."/>
            <person name="Kumar K."/>
            <person name="McCouch S."/>
            <person name="Juretic N."/>
            <person name="Hoen D."/>
            <person name="Wright S."/>
            <person name="Bruskiewich R."/>
            <person name="Bureau T."/>
            <person name="Miyao A."/>
            <person name="Hirochika H."/>
            <person name="Nishikawa T."/>
            <person name="Kadowaki K."/>
            <person name="Sugiura M."/>
            <person name="Burr B."/>
            <person name="Sasaki T."/>
        </authorList>
    </citation>
    <scope>NUCLEOTIDE SEQUENCE [LARGE SCALE GENOMIC DNA]</scope>
    <source>
        <strain evidence="2">cv. Nipponbare</strain>
    </source>
</reference>
<name>A0A0P0Y2J4_ORYSJ</name>
<sequence length="102" mass="10892">MEQDPNKMSYEVSMEPTGWEMQDTHLVLMEGQSIAGVVLRTTADPGGGGGGAATRTALAWELDALLLRLEAMVEGRCSGGGIVLALRLWDVIFDLFSALVPV</sequence>
<evidence type="ECO:0000313" key="1">
    <source>
        <dbReference type="EMBL" id="BAT14152.1"/>
    </source>
</evidence>
<accession>A0A0P0Y2J4</accession>
<dbReference type="AlphaFoldDB" id="A0A0P0Y2J4"/>
<organism evidence="1 2">
    <name type="scientific">Oryza sativa subsp. japonica</name>
    <name type="common">Rice</name>
    <dbReference type="NCBI Taxonomy" id="39947"/>
    <lineage>
        <taxon>Eukaryota</taxon>
        <taxon>Viridiplantae</taxon>
        <taxon>Streptophyta</taxon>
        <taxon>Embryophyta</taxon>
        <taxon>Tracheophyta</taxon>
        <taxon>Spermatophyta</taxon>
        <taxon>Magnoliopsida</taxon>
        <taxon>Liliopsida</taxon>
        <taxon>Poales</taxon>
        <taxon>Poaceae</taxon>
        <taxon>BOP clade</taxon>
        <taxon>Oryzoideae</taxon>
        <taxon>Oryzeae</taxon>
        <taxon>Oryzinae</taxon>
        <taxon>Oryza</taxon>
        <taxon>Oryza sativa</taxon>
    </lineage>
</organism>
<keyword evidence="2" id="KW-1185">Reference proteome</keyword>
<evidence type="ECO:0000313" key="2">
    <source>
        <dbReference type="Proteomes" id="UP000059680"/>
    </source>
</evidence>
<dbReference type="PaxDb" id="39947-A0A0P0Y2J4"/>
<dbReference type="EMBL" id="AP014967">
    <property type="protein sequence ID" value="BAT14152.1"/>
    <property type="molecule type" value="Genomic_DNA"/>
</dbReference>
<reference evidence="1 2" key="3">
    <citation type="journal article" date="2013" name="Rice">
        <title>Improvement of the Oryza sativa Nipponbare reference genome using next generation sequence and optical map data.</title>
        <authorList>
            <person name="Kawahara Y."/>
            <person name="de la Bastide M."/>
            <person name="Hamilton J.P."/>
            <person name="Kanamori H."/>
            <person name="McCombie W.R."/>
            <person name="Ouyang S."/>
            <person name="Schwartz D.C."/>
            <person name="Tanaka T."/>
            <person name="Wu J."/>
            <person name="Zhou S."/>
            <person name="Childs K.L."/>
            <person name="Davidson R.M."/>
            <person name="Lin H."/>
            <person name="Quesada-Ocampo L."/>
            <person name="Vaillancourt B."/>
            <person name="Sakai H."/>
            <person name="Lee S.S."/>
            <person name="Kim J."/>
            <person name="Numa H."/>
            <person name="Itoh T."/>
            <person name="Buell C.R."/>
            <person name="Matsumoto T."/>
        </authorList>
    </citation>
    <scope>NUCLEOTIDE SEQUENCE [LARGE SCALE GENOMIC DNA]</scope>
    <source>
        <strain evidence="2">cv. Nipponbare</strain>
    </source>
</reference>
<protein>
    <submittedName>
        <fullName evidence="1">Os11g0506901 protein</fullName>
    </submittedName>
</protein>
<gene>
    <name evidence="1" type="ordered locus">Os11g0506901</name>
    <name evidence="1" type="ORF">OSNPB_110506901</name>
</gene>
<proteinExistence type="predicted"/>